<dbReference type="EMBL" id="MDTU01000008">
    <property type="protein sequence ID" value="ODN40998.1"/>
    <property type="molecule type" value="Genomic_DNA"/>
</dbReference>
<protein>
    <submittedName>
        <fullName evidence="2">Uncharacterized protein</fullName>
    </submittedName>
</protein>
<gene>
    <name evidence="2" type="ORF">BGC07_18370</name>
</gene>
<comment type="caution">
    <text evidence="2">The sequence shown here is derived from an EMBL/GenBank/DDBJ whole genome shotgun (WGS) entry which is preliminary data.</text>
</comment>
<dbReference type="RefSeq" id="WP_069314510.1">
    <property type="nucleotide sequence ID" value="NZ_MDTU01000008.1"/>
</dbReference>
<name>A0ABX2ZXP7_9GAMM</name>
<keyword evidence="3" id="KW-1185">Reference proteome</keyword>
<sequence length="69" mass="7497">MKVKILIPRAGLKVAYNIGDIVDIPEAQAVVMAERGEAELLEPLPEIQSEPAETEKTAKKSKKKADAKP</sequence>
<proteinExistence type="predicted"/>
<evidence type="ECO:0000313" key="3">
    <source>
        <dbReference type="Proteomes" id="UP000094329"/>
    </source>
</evidence>
<organism evidence="2 3">
    <name type="scientific">Piscirickettsia litoralis</name>
    <dbReference type="NCBI Taxonomy" id="1891921"/>
    <lineage>
        <taxon>Bacteria</taxon>
        <taxon>Pseudomonadati</taxon>
        <taxon>Pseudomonadota</taxon>
        <taxon>Gammaproteobacteria</taxon>
        <taxon>Thiotrichales</taxon>
        <taxon>Piscirickettsiaceae</taxon>
        <taxon>Piscirickettsia</taxon>
    </lineage>
</organism>
<accession>A0ABX2ZXP7</accession>
<evidence type="ECO:0000313" key="2">
    <source>
        <dbReference type="EMBL" id="ODN40998.1"/>
    </source>
</evidence>
<dbReference type="Proteomes" id="UP000094329">
    <property type="component" value="Unassembled WGS sequence"/>
</dbReference>
<reference evidence="2 3" key="1">
    <citation type="submission" date="2016-08" db="EMBL/GenBank/DDBJ databases">
        <title>Draft genome sequence of Candidatus Piscirickettsia litoralis, from seawater.</title>
        <authorList>
            <person name="Wan X."/>
            <person name="Lee A.J."/>
            <person name="Hou S."/>
            <person name="Donachie S.P."/>
        </authorList>
    </citation>
    <scope>NUCLEOTIDE SEQUENCE [LARGE SCALE GENOMIC DNA]</scope>
    <source>
        <strain evidence="2 3">Y2</strain>
    </source>
</reference>
<feature type="compositionally biased region" description="Basic and acidic residues" evidence="1">
    <location>
        <begin position="53"/>
        <end position="69"/>
    </location>
</feature>
<evidence type="ECO:0000256" key="1">
    <source>
        <dbReference type="SAM" id="MobiDB-lite"/>
    </source>
</evidence>
<feature type="region of interest" description="Disordered" evidence="1">
    <location>
        <begin position="41"/>
        <end position="69"/>
    </location>
</feature>